<accession>A0A7T4C2V1</accession>
<dbReference type="SUPFAM" id="SSF52540">
    <property type="entry name" value="P-loop containing nucleoside triphosphate hydrolases"/>
    <property type="match status" value="1"/>
</dbReference>
<dbReference type="GO" id="GO:0003676">
    <property type="term" value="F:nucleic acid binding"/>
    <property type="evidence" value="ECO:0007669"/>
    <property type="project" value="InterPro"/>
</dbReference>
<gene>
    <name evidence="2" type="ORF">JC965_22065</name>
</gene>
<dbReference type="InterPro" id="IPR014001">
    <property type="entry name" value="Helicase_ATP-bd"/>
</dbReference>
<keyword evidence="2" id="KW-0067">ATP-binding</keyword>
<keyword evidence="2" id="KW-0347">Helicase</keyword>
<evidence type="ECO:0000313" key="2">
    <source>
        <dbReference type="EMBL" id="QQA60675.1"/>
    </source>
</evidence>
<reference evidence="2" key="1">
    <citation type="submission" date="2020-12" db="EMBL/GenBank/DDBJ databases">
        <title>GES Beta-lactamases isolated from hospital effluents in Brazil.</title>
        <authorList>
            <person name="Conte D."/>
            <person name="Mesa D."/>
            <person name="Palmeiro J.K."/>
            <person name="Dalla-Costa L.M."/>
        </authorList>
    </citation>
    <scope>NUCLEOTIDE SEQUENCE [LARGE SCALE GENOMIC DNA]</scope>
    <source>
        <strain evidence="2">Aero21</strain>
    </source>
</reference>
<dbReference type="InterPro" id="IPR011545">
    <property type="entry name" value="DEAD/DEAH_box_helicase_dom"/>
</dbReference>
<dbReference type="SMART" id="SM00487">
    <property type="entry name" value="DEXDc"/>
    <property type="match status" value="1"/>
</dbReference>
<protein>
    <submittedName>
        <fullName evidence="2">DEAD/DEAH box helicase</fullName>
    </submittedName>
</protein>
<dbReference type="PROSITE" id="PS51192">
    <property type="entry name" value="HELICASE_ATP_BIND_1"/>
    <property type="match status" value="1"/>
</dbReference>
<dbReference type="InterPro" id="IPR027417">
    <property type="entry name" value="P-loop_NTPase"/>
</dbReference>
<keyword evidence="2" id="KW-0378">Hydrolase</keyword>
<dbReference type="EMBL" id="CP065937">
    <property type="protein sequence ID" value="QQA60675.1"/>
    <property type="molecule type" value="Genomic_DNA"/>
</dbReference>
<dbReference type="Gene3D" id="3.40.50.300">
    <property type="entry name" value="P-loop containing nucleotide triphosphate hydrolases"/>
    <property type="match status" value="1"/>
</dbReference>
<dbReference type="Pfam" id="PF00270">
    <property type="entry name" value="DEAD"/>
    <property type="match status" value="1"/>
</dbReference>
<evidence type="ECO:0000259" key="1">
    <source>
        <dbReference type="PROSITE" id="PS51192"/>
    </source>
</evidence>
<dbReference type="GO" id="GO:0036297">
    <property type="term" value="P:interstrand cross-link repair"/>
    <property type="evidence" value="ECO:0007669"/>
    <property type="project" value="TreeGrafter"/>
</dbReference>
<dbReference type="GO" id="GO:0005524">
    <property type="term" value="F:ATP binding"/>
    <property type="evidence" value="ECO:0007669"/>
    <property type="project" value="InterPro"/>
</dbReference>
<proteinExistence type="predicted"/>
<feature type="domain" description="Helicase ATP-binding" evidence="1">
    <location>
        <begin position="31"/>
        <end position="190"/>
    </location>
</feature>
<dbReference type="PANTHER" id="PTHR47957">
    <property type="entry name" value="ATP-DEPENDENT HELICASE HRQ1"/>
    <property type="match status" value="1"/>
</dbReference>
<sequence length="190" mass="21530">MDDLRDKLISSQLVNAVNVPAPFAHQLTAWRVILEQKKSMLVSSGTGSGKTECFMVPVLEDLIRQAKLSRQPLVGTQAIFLYPLNALINSQQERLRAWTKGYKGKIRFALYNGETKHTRYEVAEEQEENPEQLLSRESIYETPPSIMVTNTTMLEYMLIRHKDAPITDKEGANKSYGTRAFTGNPLILND</sequence>
<dbReference type="GO" id="GO:0006289">
    <property type="term" value="P:nucleotide-excision repair"/>
    <property type="evidence" value="ECO:0007669"/>
    <property type="project" value="TreeGrafter"/>
</dbReference>
<dbReference type="AlphaFoldDB" id="A0A7T4C2V1"/>
<dbReference type="GO" id="GO:0043138">
    <property type="term" value="F:3'-5' DNA helicase activity"/>
    <property type="evidence" value="ECO:0007669"/>
    <property type="project" value="TreeGrafter"/>
</dbReference>
<name>A0A7T4C2V1_AERCA</name>
<dbReference type="PANTHER" id="PTHR47957:SF3">
    <property type="entry name" value="ATP-DEPENDENT HELICASE HRQ1"/>
    <property type="match status" value="1"/>
</dbReference>
<keyword evidence="2" id="KW-0547">Nucleotide-binding</keyword>
<organism evidence="2">
    <name type="scientific">Aeromonas caviae</name>
    <name type="common">Aeromonas punctata</name>
    <dbReference type="NCBI Taxonomy" id="648"/>
    <lineage>
        <taxon>Bacteria</taxon>
        <taxon>Pseudomonadati</taxon>
        <taxon>Pseudomonadota</taxon>
        <taxon>Gammaproteobacteria</taxon>
        <taxon>Aeromonadales</taxon>
        <taxon>Aeromonadaceae</taxon>
        <taxon>Aeromonas</taxon>
    </lineage>
</organism>